<proteinExistence type="predicted"/>
<name>A0A1V6QQH9_9EURO</name>
<comment type="caution">
    <text evidence="1">The sequence shown here is derived from an EMBL/GenBank/DDBJ whole genome shotgun (WGS) entry which is preliminary data.</text>
</comment>
<reference evidence="2" key="1">
    <citation type="journal article" date="2017" name="Nat. Microbiol.">
        <title>Global analysis of biosynthetic gene clusters reveals vast potential of secondary metabolite production in Penicillium species.</title>
        <authorList>
            <person name="Nielsen J.C."/>
            <person name="Grijseels S."/>
            <person name="Prigent S."/>
            <person name="Ji B."/>
            <person name="Dainat J."/>
            <person name="Nielsen K.F."/>
            <person name="Frisvad J.C."/>
            <person name="Workman M."/>
            <person name="Nielsen J."/>
        </authorList>
    </citation>
    <scope>NUCLEOTIDE SEQUENCE [LARGE SCALE GENOMIC DNA]</scope>
    <source>
        <strain evidence="2">IBT 29525</strain>
    </source>
</reference>
<accession>A0A1V6QQH9</accession>
<dbReference type="Proteomes" id="UP000191612">
    <property type="component" value="Unassembled WGS sequence"/>
</dbReference>
<gene>
    <name evidence="1" type="ORF">PENSOL_c053G10814</name>
</gene>
<protein>
    <submittedName>
        <fullName evidence="1">Uncharacterized protein</fullName>
    </submittedName>
</protein>
<evidence type="ECO:0000313" key="2">
    <source>
        <dbReference type="Proteomes" id="UP000191612"/>
    </source>
</evidence>
<organism evidence="1 2">
    <name type="scientific">Penicillium solitum</name>
    <dbReference type="NCBI Taxonomy" id="60172"/>
    <lineage>
        <taxon>Eukaryota</taxon>
        <taxon>Fungi</taxon>
        <taxon>Dikarya</taxon>
        <taxon>Ascomycota</taxon>
        <taxon>Pezizomycotina</taxon>
        <taxon>Eurotiomycetes</taxon>
        <taxon>Eurotiomycetidae</taxon>
        <taxon>Eurotiales</taxon>
        <taxon>Aspergillaceae</taxon>
        <taxon>Penicillium</taxon>
    </lineage>
</organism>
<keyword evidence="2" id="KW-1185">Reference proteome</keyword>
<evidence type="ECO:0000313" key="1">
    <source>
        <dbReference type="EMBL" id="OQD91479.1"/>
    </source>
</evidence>
<sequence>MAELFEYYSRTWSVLEKAPWYEISDLCEDERVN</sequence>
<dbReference type="AlphaFoldDB" id="A0A1V6QQH9"/>
<dbReference type="EMBL" id="MDYO01000053">
    <property type="protein sequence ID" value="OQD91479.1"/>
    <property type="molecule type" value="Genomic_DNA"/>
</dbReference>